<organism evidence="2 3">
    <name type="scientific">Vitis vinifera</name>
    <name type="common">Grape</name>
    <dbReference type="NCBI Taxonomy" id="29760"/>
    <lineage>
        <taxon>Eukaryota</taxon>
        <taxon>Viridiplantae</taxon>
        <taxon>Streptophyta</taxon>
        <taxon>Embryophyta</taxon>
        <taxon>Tracheophyta</taxon>
        <taxon>Spermatophyta</taxon>
        <taxon>Magnoliopsida</taxon>
        <taxon>eudicotyledons</taxon>
        <taxon>Gunneridae</taxon>
        <taxon>Pentapetalae</taxon>
        <taxon>rosids</taxon>
        <taxon>Vitales</taxon>
        <taxon>Vitaceae</taxon>
        <taxon>Viteae</taxon>
        <taxon>Vitis</taxon>
    </lineage>
</organism>
<protein>
    <submittedName>
        <fullName evidence="2">Uncharacterized protein</fullName>
    </submittedName>
</protein>
<sequence length="53" mass="6081">MFFTLYGPKKLALLVGLFYTLSDADGTTEAPTVKLMKSSIFSYEQAWHRYKTN</sequence>
<dbReference type="AlphaFoldDB" id="A0A438ISM2"/>
<reference evidence="2 3" key="1">
    <citation type="journal article" date="2018" name="PLoS Genet.">
        <title>Population sequencing reveals clonal diversity and ancestral inbreeding in the grapevine cultivar Chardonnay.</title>
        <authorList>
            <person name="Roach M.J."/>
            <person name="Johnson D.L."/>
            <person name="Bohlmann J."/>
            <person name="van Vuuren H.J."/>
            <person name="Jones S.J."/>
            <person name="Pretorius I.S."/>
            <person name="Schmidt S.A."/>
            <person name="Borneman A.R."/>
        </authorList>
    </citation>
    <scope>NUCLEOTIDE SEQUENCE [LARGE SCALE GENOMIC DNA]</scope>
    <source>
        <strain evidence="3">cv. Chardonnay</strain>
        <tissue evidence="2">Leaf</tissue>
    </source>
</reference>
<evidence type="ECO:0000256" key="1">
    <source>
        <dbReference type="SAM" id="SignalP"/>
    </source>
</evidence>
<feature type="signal peptide" evidence="1">
    <location>
        <begin position="1"/>
        <end position="26"/>
    </location>
</feature>
<accession>A0A438ISM2</accession>
<comment type="caution">
    <text evidence="2">The sequence shown here is derived from an EMBL/GenBank/DDBJ whole genome shotgun (WGS) entry which is preliminary data.</text>
</comment>
<evidence type="ECO:0000313" key="3">
    <source>
        <dbReference type="Proteomes" id="UP000288805"/>
    </source>
</evidence>
<dbReference type="Proteomes" id="UP000288805">
    <property type="component" value="Unassembled WGS sequence"/>
</dbReference>
<keyword evidence="1" id="KW-0732">Signal</keyword>
<feature type="chain" id="PRO_5018976976" evidence="1">
    <location>
        <begin position="27"/>
        <end position="53"/>
    </location>
</feature>
<name>A0A438ISM2_VITVI</name>
<proteinExistence type="predicted"/>
<evidence type="ECO:0000313" key="2">
    <source>
        <dbReference type="EMBL" id="RVW99691.1"/>
    </source>
</evidence>
<dbReference type="EMBL" id="QGNW01000086">
    <property type="protein sequence ID" value="RVW99691.1"/>
    <property type="molecule type" value="Genomic_DNA"/>
</dbReference>
<gene>
    <name evidence="2" type="ORF">CK203_021520</name>
</gene>